<keyword evidence="3" id="KW-1185">Reference proteome</keyword>
<sequence>MIVKMLFQVKLGMIVIIIVILTKHQFKLQESLHRSFC</sequence>
<evidence type="ECO:0000313" key="2">
    <source>
        <dbReference type="EMBL" id="CAD8168252.1"/>
    </source>
</evidence>
<keyword evidence="1" id="KW-1133">Transmembrane helix</keyword>
<dbReference type="Proteomes" id="UP000683925">
    <property type="component" value="Unassembled WGS sequence"/>
</dbReference>
<keyword evidence="1" id="KW-0472">Membrane</keyword>
<evidence type="ECO:0000313" key="3">
    <source>
        <dbReference type="Proteomes" id="UP000683925"/>
    </source>
</evidence>
<protein>
    <submittedName>
        <fullName evidence="2">Uncharacterized protein</fullName>
    </submittedName>
</protein>
<organism evidence="2 3">
    <name type="scientific">Paramecium octaurelia</name>
    <dbReference type="NCBI Taxonomy" id="43137"/>
    <lineage>
        <taxon>Eukaryota</taxon>
        <taxon>Sar</taxon>
        <taxon>Alveolata</taxon>
        <taxon>Ciliophora</taxon>
        <taxon>Intramacronucleata</taxon>
        <taxon>Oligohymenophorea</taxon>
        <taxon>Peniculida</taxon>
        <taxon>Parameciidae</taxon>
        <taxon>Paramecium</taxon>
    </lineage>
</organism>
<proteinExistence type="predicted"/>
<gene>
    <name evidence="2" type="ORF">POCTA_138.1.T0510213</name>
</gene>
<accession>A0A8S1UWE8</accession>
<dbReference type="EMBL" id="CAJJDP010000051">
    <property type="protein sequence ID" value="CAD8168252.1"/>
    <property type="molecule type" value="Genomic_DNA"/>
</dbReference>
<keyword evidence="1" id="KW-0812">Transmembrane</keyword>
<feature type="transmembrane region" description="Helical" evidence="1">
    <location>
        <begin position="6"/>
        <end position="26"/>
    </location>
</feature>
<name>A0A8S1UWE8_PAROT</name>
<reference evidence="2" key="1">
    <citation type="submission" date="2021-01" db="EMBL/GenBank/DDBJ databases">
        <authorList>
            <consortium name="Genoscope - CEA"/>
            <person name="William W."/>
        </authorList>
    </citation>
    <scope>NUCLEOTIDE SEQUENCE</scope>
</reference>
<dbReference type="AlphaFoldDB" id="A0A8S1UWE8"/>
<comment type="caution">
    <text evidence="2">The sequence shown here is derived from an EMBL/GenBank/DDBJ whole genome shotgun (WGS) entry which is preliminary data.</text>
</comment>
<evidence type="ECO:0000256" key="1">
    <source>
        <dbReference type="SAM" id="Phobius"/>
    </source>
</evidence>